<comment type="subcellular location">
    <subcellularLocation>
        <location evidence="3">Endoplasmic reticulum membrane</location>
        <topology evidence="3">Peripheral membrane protein</topology>
    </subcellularLocation>
    <subcellularLocation>
        <location evidence="2">Microsome membrane</location>
        <topology evidence="2">Peripheral membrane protein</topology>
    </subcellularLocation>
</comment>
<keyword evidence="7 15" id="KW-0479">Metal-binding</keyword>
<evidence type="ECO:0000256" key="11">
    <source>
        <dbReference type="ARBA" id="ARBA00023004"/>
    </source>
</evidence>
<dbReference type="InterPro" id="IPR050476">
    <property type="entry name" value="Insect_CytP450_Detox"/>
</dbReference>
<organism evidence="18 19">
    <name type="scientific">Vanessa tameamea</name>
    <name type="common">Kamehameha butterfly</name>
    <dbReference type="NCBI Taxonomy" id="334116"/>
    <lineage>
        <taxon>Eukaryota</taxon>
        <taxon>Metazoa</taxon>
        <taxon>Ecdysozoa</taxon>
        <taxon>Arthropoda</taxon>
        <taxon>Hexapoda</taxon>
        <taxon>Insecta</taxon>
        <taxon>Pterygota</taxon>
        <taxon>Neoptera</taxon>
        <taxon>Endopterygota</taxon>
        <taxon>Lepidoptera</taxon>
        <taxon>Glossata</taxon>
        <taxon>Ditrysia</taxon>
        <taxon>Papilionoidea</taxon>
        <taxon>Nymphalidae</taxon>
        <taxon>Nymphalinae</taxon>
        <taxon>Vanessa</taxon>
    </lineage>
</organism>
<feature type="binding site" description="axial binding residue" evidence="15">
    <location>
        <position position="450"/>
    </location>
    <ligand>
        <name>heme</name>
        <dbReference type="ChEBI" id="CHEBI:30413"/>
    </ligand>
    <ligandPart>
        <name>Fe</name>
        <dbReference type="ChEBI" id="CHEBI:18248"/>
    </ligandPart>
</feature>
<dbReference type="OrthoDB" id="2789670at2759"/>
<comment type="cofactor">
    <cofactor evidence="1 15">
        <name>heme</name>
        <dbReference type="ChEBI" id="CHEBI:30413"/>
    </cofactor>
</comment>
<dbReference type="CDD" id="cd11056">
    <property type="entry name" value="CYP6-like"/>
    <property type="match status" value="1"/>
</dbReference>
<sequence>MDASEIVWLLIRSLIGVLIGSFIIIWLYLRKTYNYWKDRGILYDKPVPIFGNLGFIMRRSIWDYCYELRNRHPSDYVGIFLAWNPVLMVQSPELAKNILIKDFEYFPNRYLYSGYSDPLGTLNLFTVRNPLWKKLRYELSPMFTSLRLRKITELMNTNATELVKKIKRDYVEKNNVANLKELFSMYTSDTVAYNVFGIRVSILNDKPSPLWYITRHMVQWTFWRGLEFTMIFFVPLMAAILRFKFFSAPATDYVKNIFWDIAKHRKEDDTKNENDFINILLKLKKKLNDSAEPDSPPADDVILAQAAVFILGSIETSSTTIAFVLHEIAHRPDVQEKLFNEISEAVKRKGRDVLDYNELLELKYLAACVNETLRMHAPVPYLDRLCAKDYKLDDNLTIETGTPVFINVLAIHYNEKYYPEPEKFRPERFMKEIDTTNPVFLPFGEGPRFCIGKRYGMLQVIASLAQVILHYRIESVLPYTVRTDPYAVILAPKDGLSVNFVPR</sequence>
<evidence type="ECO:0000313" key="18">
    <source>
        <dbReference type="Proteomes" id="UP001652626"/>
    </source>
</evidence>
<dbReference type="OMA" id="HNCIGMQ"/>
<evidence type="ECO:0000256" key="10">
    <source>
        <dbReference type="ARBA" id="ARBA00023002"/>
    </source>
</evidence>
<dbReference type="PRINTS" id="PR00385">
    <property type="entry name" value="P450"/>
</dbReference>
<keyword evidence="10 16" id="KW-0560">Oxidoreductase</keyword>
<evidence type="ECO:0000256" key="7">
    <source>
        <dbReference type="ARBA" id="ARBA00022723"/>
    </source>
</evidence>
<dbReference type="InterPro" id="IPR001128">
    <property type="entry name" value="Cyt_P450"/>
</dbReference>
<evidence type="ECO:0000256" key="1">
    <source>
        <dbReference type="ARBA" id="ARBA00001971"/>
    </source>
</evidence>
<dbReference type="AlphaFoldDB" id="A0A8B8HLQ9"/>
<feature type="transmembrane region" description="Helical" evidence="17">
    <location>
        <begin position="225"/>
        <end position="245"/>
    </location>
</feature>
<comment type="similarity">
    <text evidence="4 16">Belongs to the cytochrome P450 family.</text>
</comment>
<keyword evidence="12 16" id="KW-0503">Monooxygenase</keyword>
<dbReference type="PANTHER" id="PTHR24292">
    <property type="entry name" value="CYTOCHROME P450"/>
    <property type="match status" value="1"/>
</dbReference>
<evidence type="ECO:0000256" key="8">
    <source>
        <dbReference type="ARBA" id="ARBA00022824"/>
    </source>
</evidence>
<evidence type="ECO:0000256" key="16">
    <source>
        <dbReference type="RuleBase" id="RU000461"/>
    </source>
</evidence>
<dbReference type="InterPro" id="IPR017972">
    <property type="entry name" value="Cyt_P450_CS"/>
</dbReference>
<evidence type="ECO:0000256" key="6">
    <source>
        <dbReference type="ARBA" id="ARBA00022617"/>
    </source>
</evidence>
<evidence type="ECO:0000313" key="19">
    <source>
        <dbReference type="RefSeq" id="XP_026484406.2"/>
    </source>
</evidence>
<evidence type="ECO:0000256" key="5">
    <source>
        <dbReference type="ARBA" id="ARBA00012109"/>
    </source>
</evidence>
<dbReference type="PRINTS" id="PR00463">
    <property type="entry name" value="EP450I"/>
</dbReference>
<keyword evidence="17" id="KW-0812">Transmembrane</keyword>
<evidence type="ECO:0000256" key="4">
    <source>
        <dbReference type="ARBA" id="ARBA00010617"/>
    </source>
</evidence>
<evidence type="ECO:0000256" key="2">
    <source>
        <dbReference type="ARBA" id="ARBA00004174"/>
    </source>
</evidence>
<dbReference type="InterPro" id="IPR002401">
    <property type="entry name" value="Cyt_P450_E_grp-I"/>
</dbReference>
<comment type="catalytic activity">
    <reaction evidence="14">
        <text>an organic molecule + reduced [NADPH--hemoprotein reductase] + O2 = an alcohol + oxidized [NADPH--hemoprotein reductase] + H2O + H(+)</text>
        <dbReference type="Rhea" id="RHEA:17149"/>
        <dbReference type="Rhea" id="RHEA-COMP:11964"/>
        <dbReference type="Rhea" id="RHEA-COMP:11965"/>
        <dbReference type="ChEBI" id="CHEBI:15377"/>
        <dbReference type="ChEBI" id="CHEBI:15378"/>
        <dbReference type="ChEBI" id="CHEBI:15379"/>
        <dbReference type="ChEBI" id="CHEBI:30879"/>
        <dbReference type="ChEBI" id="CHEBI:57618"/>
        <dbReference type="ChEBI" id="CHEBI:58210"/>
        <dbReference type="ChEBI" id="CHEBI:142491"/>
        <dbReference type="EC" id="1.14.14.1"/>
    </reaction>
</comment>
<evidence type="ECO:0000256" key="12">
    <source>
        <dbReference type="ARBA" id="ARBA00023033"/>
    </source>
</evidence>
<dbReference type="RefSeq" id="XP_026484406.2">
    <property type="nucleotide sequence ID" value="XM_026628621.2"/>
</dbReference>
<dbReference type="Proteomes" id="UP001652626">
    <property type="component" value="Chromosome 5"/>
</dbReference>
<dbReference type="GO" id="GO:0005789">
    <property type="term" value="C:endoplasmic reticulum membrane"/>
    <property type="evidence" value="ECO:0007669"/>
    <property type="project" value="UniProtKB-SubCell"/>
</dbReference>
<evidence type="ECO:0000256" key="13">
    <source>
        <dbReference type="ARBA" id="ARBA00023136"/>
    </source>
</evidence>
<keyword evidence="11 15" id="KW-0408">Iron</keyword>
<reference evidence="19" key="1">
    <citation type="submission" date="2025-08" db="UniProtKB">
        <authorList>
            <consortium name="RefSeq"/>
        </authorList>
    </citation>
    <scope>IDENTIFICATION</scope>
    <source>
        <tissue evidence="19">Whole body</tissue>
    </source>
</reference>
<dbReference type="GO" id="GO:0005506">
    <property type="term" value="F:iron ion binding"/>
    <property type="evidence" value="ECO:0007669"/>
    <property type="project" value="InterPro"/>
</dbReference>
<feature type="transmembrane region" description="Helical" evidence="17">
    <location>
        <begin position="6"/>
        <end position="29"/>
    </location>
</feature>
<accession>A0A8B8HLQ9</accession>
<dbReference type="GO" id="GO:0016712">
    <property type="term" value="F:oxidoreductase activity, acting on paired donors, with incorporation or reduction of molecular oxygen, reduced flavin or flavoprotein as one donor, and incorporation of one atom of oxygen"/>
    <property type="evidence" value="ECO:0007669"/>
    <property type="project" value="UniProtKB-EC"/>
</dbReference>
<evidence type="ECO:0000256" key="9">
    <source>
        <dbReference type="ARBA" id="ARBA00022848"/>
    </source>
</evidence>
<protein>
    <recommendedName>
        <fullName evidence="5">unspecific monooxygenase</fullName>
        <ecNumber evidence="5">1.14.14.1</ecNumber>
    </recommendedName>
</protein>
<evidence type="ECO:0000256" key="17">
    <source>
        <dbReference type="SAM" id="Phobius"/>
    </source>
</evidence>
<keyword evidence="17" id="KW-1133">Transmembrane helix</keyword>
<gene>
    <name evidence="19" type="primary">LOC113392273</name>
</gene>
<proteinExistence type="inferred from homology"/>
<dbReference type="GeneID" id="113392273"/>
<dbReference type="PANTHER" id="PTHR24292:SF45">
    <property type="entry name" value="CYTOCHROME P450 6G1-RELATED"/>
    <property type="match status" value="1"/>
</dbReference>
<dbReference type="Gene3D" id="1.10.630.10">
    <property type="entry name" value="Cytochrome P450"/>
    <property type="match status" value="1"/>
</dbReference>
<dbReference type="PROSITE" id="PS00086">
    <property type="entry name" value="CYTOCHROME_P450"/>
    <property type="match status" value="1"/>
</dbReference>
<keyword evidence="8" id="KW-0256">Endoplasmic reticulum</keyword>
<dbReference type="InterPro" id="IPR036396">
    <property type="entry name" value="Cyt_P450_sf"/>
</dbReference>
<keyword evidence="6 15" id="KW-0349">Heme</keyword>
<dbReference type="GO" id="GO:0020037">
    <property type="term" value="F:heme binding"/>
    <property type="evidence" value="ECO:0007669"/>
    <property type="project" value="InterPro"/>
</dbReference>
<keyword evidence="9" id="KW-0492">Microsome</keyword>
<evidence type="ECO:0000256" key="15">
    <source>
        <dbReference type="PIRSR" id="PIRSR602401-1"/>
    </source>
</evidence>
<keyword evidence="18" id="KW-1185">Reference proteome</keyword>
<keyword evidence="13 17" id="KW-0472">Membrane</keyword>
<dbReference type="EC" id="1.14.14.1" evidence="5"/>
<dbReference type="SUPFAM" id="SSF48264">
    <property type="entry name" value="Cytochrome P450"/>
    <property type="match status" value="1"/>
</dbReference>
<evidence type="ECO:0000256" key="3">
    <source>
        <dbReference type="ARBA" id="ARBA00004406"/>
    </source>
</evidence>
<dbReference type="Pfam" id="PF00067">
    <property type="entry name" value="p450"/>
    <property type="match status" value="1"/>
</dbReference>
<name>A0A8B8HLQ9_VANTA</name>
<evidence type="ECO:0000256" key="14">
    <source>
        <dbReference type="ARBA" id="ARBA00047827"/>
    </source>
</evidence>